<proteinExistence type="predicted"/>
<sequence length="136" mass="15207">MFSARKLLFLVFALLGRLFDDLLRDIAGDLFVMAVLHREGAASRGHGAEDYRVAEHLGKRALGLDYLEFALAVDAHDASAAAVEVAHDVSEAVLWDGDFDVHHRLHEDRVRLLHAFLEGDGGRDLEGHFRRVHIMV</sequence>
<evidence type="ECO:0000313" key="1">
    <source>
        <dbReference type="EMBL" id="MPN10537.1"/>
    </source>
</evidence>
<name>A0A645F8I0_9ZZZZ</name>
<organism evidence="1">
    <name type="scientific">bioreactor metagenome</name>
    <dbReference type="NCBI Taxonomy" id="1076179"/>
    <lineage>
        <taxon>unclassified sequences</taxon>
        <taxon>metagenomes</taxon>
        <taxon>ecological metagenomes</taxon>
    </lineage>
</organism>
<dbReference type="AlphaFoldDB" id="A0A645F8I0"/>
<comment type="caution">
    <text evidence="1">The sequence shown here is derived from an EMBL/GenBank/DDBJ whole genome shotgun (WGS) entry which is preliminary data.</text>
</comment>
<gene>
    <name evidence="1" type="ORF">SDC9_157832</name>
</gene>
<dbReference type="EMBL" id="VSSQ01056695">
    <property type="protein sequence ID" value="MPN10537.1"/>
    <property type="molecule type" value="Genomic_DNA"/>
</dbReference>
<protein>
    <submittedName>
        <fullName evidence="1">Uncharacterized protein</fullName>
    </submittedName>
</protein>
<reference evidence="1" key="1">
    <citation type="submission" date="2019-08" db="EMBL/GenBank/DDBJ databases">
        <authorList>
            <person name="Kucharzyk K."/>
            <person name="Murdoch R.W."/>
            <person name="Higgins S."/>
            <person name="Loffler F."/>
        </authorList>
    </citation>
    <scope>NUCLEOTIDE SEQUENCE</scope>
</reference>
<accession>A0A645F8I0</accession>